<dbReference type="Gene3D" id="2.60.120.1440">
    <property type="match status" value="1"/>
</dbReference>
<keyword evidence="1" id="KW-0472">Membrane</keyword>
<evidence type="ECO:0000313" key="4">
    <source>
        <dbReference type="EMBL" id="MBB3968072.1"/>
    </source>
</evidence>
<dbReference type="EMBL" id="SNQG01000001">
    <property type="protein sequence ID" value="TEW68905.1"/>
    <property type="molecule type" value="Genomic_DNA"/>
</dbReference>
<organism evidence="5 6">
    <name type="scientific">Mucilaginibacter phyllosphaerae</name>
    <dbReference type="NCBI Taxonomy" id="1812349"/>
    <lineage>
        <taxon>Bacteria</taxon>
        <taxon>Pseudomonadati</taxon>
        <taxon>Bacteroidota</taxon>
        <taxon>Sphingobacteriia</taxon>
        <taxon>Sphingobacteriales</taxon>
        <taxon>Sphingobacteriaceae</taxon>
        <taxon>Mucilaginibacter</taxon>
    </lineage>
</organism>
<dbReference type="Pfam" id="PF04773">
    <property type="entry name" value="FecR"/>
    <property type="match status" value="1"/>
</dbReference>
<dbReference type="Proteomes" id="UP000583101">
    <property type="component" value="Unassembled WGS sequence"/>
</dbReference>
<reference evidence="4 7" key="3">
    <citation type="submission" date="2020-08" db="EMBL/GenBank/DDBJ databases">
        <title>Genomic Encyclopedia of Type Strains, Phase IV (KMG-IV): sequencing the most valuable type-strain genomes for metagenomic binning, comparative biology and taxonomic classification.</title>
        <authorList>
            <person name="Goeker M."/>
        </authorList>
    </citation>
    <scope>NUCLEOTIDE SEQUENCE [LARGE SCALE GENOMIC DNA]</scope>
    <source>
        <strain evidence="4 7">DSM 100995</strain>
    </source>
</reference>
<dbReference type="RefSeq" id="WP_134334744.1">
    <property type="nucleotide sequence ID" value="NZ_BMCZ01000001.1"/>
</dbReference>
<dbReference type="GO" id="GO:0016989">
    <property type="term" value="F:sigma factor antagonist activity"/>
    <property type="evidence" value="ECO:0007669"/>
    <property type="project" value="TreeGrafter"/>
</dbReference>
<dbReference type="Gene3D" id="3.55.50.30">
    <property type="match status" value="1"/>
</dbReference>
<gene>
    <name evidence="5" type="ORF">E2R65_01715</name>
    <name evidence="4" type="ORF">GGR35_000658</name>
</gene>
<dbReference type="InterPro" id="IPR032508">
    <property type="entry name" value="FecR_C"/>
</dbReference>
<feature type="transmembrane region" description="Helical" evidence="1">
    <location>
        <begin position="82"/>
        <end position="104"/>
    </location>
</feature>
<dbReference type="OrthoDB" id="1099963at2"/>
<sequence length="387" mass="43302">MPSQQELFKRFIAGKCTPAEIRLLLAQFSEAENELVLKQIILKYLEDTATGEAFDSIDLDHKKDELLKLIKAQIKKHQKPVLWPRIAIAASILLFLSIGTYTLFMRPFTVQQAAQNQLNDIQAGGNKALLTLANGQKVVLTDARNGLLSNQNDVSIIKTADGRVMYKKDTVTDNRVAAYNTITTPRGGQYQLTLADGTKVWLNSGSSLKYPAYFTGRERSVELTGEAYFEVAHNRAMPFRVASGVQTVQVLGTHFNINAYTDEPALKTTLLEGSVSITSNHRQTLLKPGQQATLAHQKFIVNETDIDDAVAWKNGMFQFSDESLESIMRKIARWYDVDIEYTNDAIKSLPLTGVITHYSNITKVLGMLKRTKQVDFKIDGRKIIVSK</sequence>
<dbReference type="EMBL" id="JACIEG010000001">
    <property type="protein sequence ID" value="MBB3968072.1"/>
    <property type="molecule type" value="Genomic_DNA"/>
</dbReference>
<keyword evidence="7" id="KW-1185">Reference proteome</keyword>
<evidence type="ECO:0000259" key="3">
    <source>
        <dbReference type="Pfam" id="PF16344"/>
    </source>
</evidence>
<evidence type="ECO:0000313" key="7">
    <source>
        <dbReference type="Proteomes" id="UP000583101"/>
    </source>
</evidence>
<proteinExistence type="predicted"/>
<dbReference type="InterPro" id="IPR006860">
    <property type="entry name" value="FecR"/>
</dbReference>
<dbReference type="Pfam" id="PF16344">
    <property type="entry name" value="FecR_C"/>
    <property type="match status" value="1"/>
</dbReference>
<name>A0A4Y8AK57_9SPHI</name>
<comment type="caution">
    <text evidence="5">The sequence shown here is derived from an EMBL/GenBank/DDBJ whole genome shotgun (WGS) entry which is preliminary data.</text>
</comment>
<evidence type="ECO:0000256" key="1">
    <source>
        <dbReference type="SAM" id="Phobius"/>
    </source>
</evidence>
<reference evidence="5 6" key="1">
    <citation type="journal article" date="2016" name="Int. J. Syst. Evol. Microbiol.">
        <title>Proposal of Mucilaginibacter phyllosphaerae sp. nov. isolated from the phyllosphere of Galium album.</title>
        <authorList>
            <person name="Aydogan E.L."/>
            <person name="Busse H.J."/>
            <person name="Moser G."/>
            <person name="Muller C."/>
            <person name="Kampfer P."/>
            <person name="Glaeser S.P."/>
        </authorList>
    </citation>
    <scope>NUCLEOTIDE SEQUENCE [LARGE SCALE GENOMIC DNA]</scope>
    <source>
        <strain evidence="5 6">PP-F2FG21</strain>
    </source>
</reference>
<evidence type="ECO:0000259" key="2">
    <source>
        <dbReference type="Pfam" id="PF04773"/>
    </source>
</evidence>
<feature type="domain" description="Protein FecR C-terminal" evidence="3">
    <location>
        <begin position="317"/>
        <end position="385"/>
    </location>
</feature>
<dbReference type="InterPro" id="IPR012373">
    <property type="entry name" value="Ferrdict_sens_TM"/>
</dbReference>
<protein>
    <submittedName>
        <fullName evidence="5">DUF4974 domain-containing protein</fullName>
    </submittedName>
</protein>
<dbReference type="AlphaFoldDB" id="A0A4Y8AK57"/>
<dbReference type="PANTHER" id="PTHR30273:SF2">
    <property type="entry name" value="PROTEIN FECR"/>
    <property type="match status" value="1"/>
</dbReference>
<evidence type="ECO:0000313" key="6">
    <source>
        <dbReference type="Proteomes" id="UP000297248"/>
    </source>
</evidence>
<keyword evidence="1" id="KW-0812">Transmembrane</keyword>
<feature type="domain" description="FecR protein" evidence="2">
    <location>
        <begin position="181"/>
        <end position="275"/>
    </location>
</feature>
<keyword evidence="1" id="KW-1133">Transmembrane helix</keyword>
<reference evidence="5" key="2">
    <citation type="submission" date="2019-03" db="EMBL/GenBank/DDBJ databases">
        <authorList>
            <person name="Yan Y.-Q."/>
            <person name="Du Z.-J."/>
        </authorList>
    </citation>
    <scope>NUCLEOTIDE SEQUENCE</scope>
    <source>
        <strain evidence="5">PP-F2FG21</strain>
    </source>
</reference>
<accession>A0A4Y8AK57</accession>
<dbReference type="FunFam" id="2.60.120.1440:FF:000001">
    <property type="entry name" value="Putative anti-sigma factor"/>
    <property type="match status" value="1"/>
</dbReference>
<evidence type="ECO:0000313" key="5">
    <source>
        <dbReference type="EMBL" id="TEW68905.1"/>
    </source>
</evidence>
<dbReference type="PANTHER" id="PTHR30273">
    <property type="entry name" value="PERIPLASMIC SIGNAL SENSOR AND SIGMA FACTOR ACTIVATOR FECR-RELATED"/>
    <property type="match status" value="1"/>
</dbReference>
<dbReference type="Proteomes" id="UP000297248">
    <property type="component" value="Unassembled WGS sequence"/>
</dbReference>